<dbReference type="AlphaFoldDB" id="A0A1M6NY29"/>
<dbReference type="SUPFAM" id="SSF55331">
    <property type="entry name" value="Tautomerase/MIF"/>
    <property type="match status" value="1"/>
</dbReference>
<dbReference type="EMBL" id="FRAR01000005">
    <property type="protein sequence ID" value="SHK00538.1"/>
    <property type="molecule type" value="Genomic_DNA"/>
</dbReference>
<protein>
    <recommendedName>
        <fullName evidence="3">DUF1904 domain-containing protein</fullName>
    </recommendedName>
</protein>
<proteinExistence type="predicted"/>
<dbReference type="RefSeq" id="WP_072910548.1">
    <property type="nucleotide sequence ID" value="NZ_FRAR01000005.1"/>
</dbReference>
<dbReference type="Proteomes" id="UP000183997">
    <property type="component" value="Unassembled WGS sequence"/>
</dbReference>
<keyword evidence="2" id="KW-1185">Reference proteome</keyword>
<reference evidence="2" key="1">
    <citation type="submission" date="2016-11" db="EMBL/GenBank/DDBJ databases">
        <authorList>
            <person name="Varghese N."/>
            <person name="Submissions S."/>
        </authorList>
    </citation>
    <scope>NUCLEOTIDE SEQUENCE [LARGE SCALE GENOMIC DNA]</scope>
    <source>
        <strain evidence="2">DSM 10349</strain>
    </source>
</reference>
<sequence length="108" mass="12317">MPQLLLRGVETEKILPVSTEMLDELQGIIGCPRSDLTLECLTSTFILDGQRSKGYPFVEIAWFDRGQEVQDQVALAVTKAMQRAGYESVDIMFTPLEKNRYYENGQHF</sequence>
<evidence type="ECO:0008006" key="3">
    <source>
        <dbReference type="Google" id="ProtNLM"/>
    </source>
</evidence>
<accession>A0A1M6NY29</accession>
<dbReference type="STRING" id="1121421.SAMN02745123_00334"/>
<name>A0A1M6NY29_9FIRM</name>
<dbReference type="InterPro" id="IPR014347">
    <property type="entry name" value="Tautomerase/MIF_sf"/>
</dbReference>
<gene>
    <name evidence="1" type="ORF">SAMN02745123_00334</name>
</gene>
<dbReference type="Gene3D" id="3.30.429.10">
    <property type="entry name" value="Macrophage Migration Inhibitory Factor"/>
    <property type="match status" value="1"/>
</dbReference>
<dbReference type="InterPro" id="IPR015017">
    <property type="entry name" value="DUF1904"/>
</dbReference>
<dbReference type="Pfam" id="PF08921">
    <property type="entry name" value="DUF1904"/>
    <property type="match status" value="1"/>
</dbReference>
<organism evidence="1 2">
    <name type="scientific">Desulforamulus aeronauticus DSM 10349</name>
    <dbReference type="NCBI Taxonomy" id="1121421"/>
    <lineage>
        <taxon>Bacteria</taxon>
        <taxon>Bacillati</taxon>
        <taxon>Bacillota</taxon>
        <taxon>Clostridia</taxon>
        <taxon>Eubacteriales</taxon>
        <taxon>Peptococcaceae</taxon>
        <taxon>Desulforamulus</taxon>
    </lineage>
</organism>
<dbReference type="OrthoDB" id="5587545at2"/>
<evidence type="ECO:0000313" key="2">
    <source>
        <dbReference type="Proteomes" id="UP000183997"/>
    </source>
</evidence>
<evidence type="ECO:0000313" key="1">
    <source>
        <dbReference type="EMBL" id="SHK00538.1"/>
    </source>
</evidence>